<dbReference type="AlphaFoldDB" id="A0A8J4U461"/>
<sequence>MEVSTGAELEEETQSTTHTTVMHSGFRILCCNYRTEFGLRVCHLNDLTDPPAVVQEEDRCRISDSFCSNSGHQSACRC</sequence>
<protein>
    <submittedName>
        <fullName evidence="1">Uncharacterized protein</fullName>
    </submittedName>
</protein>
<reference evidence="1" key="1">
    <citation type="submission" date="2020-07" db="EMBL/GenBank/DDBJ databases">
        <title>Clarias magur genome sequencing, assembly and annotation.</title>
        <authorList>
            <person name="Kushwaha B."/>
            <person name="Kumar R."/>
            <person name="Das P."/>
            <person name="Joshi C.G."/>
            <person name="Kumar D."/>
            <person name="Nagpure N.S."/>
            <person name="Pandey M."/>
            <person name="Agarwal S."/>
            <person name="Srivastava S."/>
            <person name="Singh M."/>
            <person name="Sahoo L."/>
            <person name="Jayasankar P."/>
            <person name="Meher P.K."/>
            <person name="Koringa P.G."/>
            <person name="Iquebal M.A."/>
            <person name="Das S.P."/>
            <person name="Bit A."/>
            <person name="Patnaik S."/>
            <person name="Patel N."/>
            <person name="Shah T.M."/>
            <person name="Hinsu A."/>
            <person name="Jena J.K."/>
        </authorList>
    </citation>
    <scope>NUCLEOTIDE SEQUENCE</scope>
    <source>
        <strain evidence="1">CIFAMagur01</strain>
        <tissue evidence="1">Testis</tissue>
    </source>
</reference>
<dbReference type="Proteomes" id="UP000727407">
    <property type="component" value="Unassembled WGS sequence"/>
</dbReference>
<evidence type="ECO:0000313" key="1">
    <source>
        <dbReference type="EMBL" id="KAF5890604.1"/>
    </source>
</evidence>
<dbReference type="EMBL" id="QNUK01000668">
    <property type="protein sequence ID" value="KAF5890604.1"/>
    <property type="molecule type" value="Genomic_DNA"/>
</dbReference>
<organism evidence="1 2">
    <name type="scientific">Clarias magur</name>
    <name type="common">Asian catfish</name>
    <name type="synonym">Macropteronotus magur</name>
    <dbReference type="NCBI Taxonomy" id="1594786"/>
    <lineage>
        <taxon>Eukaryota</taxon>
        <taxon>Metazoa</taxon>
        <taxon>Chordata</taxon>
        <taxon>Craniata</taxon>
        <taxon>Vertebrata</taxon>
        <taxon>Euteleostomi</taxon>
        <taxon>Actinopterygii</taxon>
        <taxon>Neopterygii</taxon>
        <taxon>Teleostei</taxon>
        <taxon>Ostariophysi</taxon>
        <taxon>Siluriformes</taxon>
        <taxon>Clariidae</taxon>
        <taxon>Clarias</taxon>
    </lineage>
</organism>
<keyword evidence="2" id="KW-1185">Reference proteome</keyword>
<accession>A0A8J4U461</accession>
<proteinExistence type="predicted"/>
<evidence type="ECO:0000313" key="2">
    <source>
        <dbReference type="Proteomes" id="UP000727407"/>
    </source>
</evidence>
<gene>
    <name evidence="1" type="ORF">DAT39_019698</name>
</gene>
<comment type="caution">
    <text evidence="1">The sequence shown here is derived from an EMBL/GenBank/DDBJ whole genome shotgun (WGS) entry which is preliminary data.</text>
</comment>
<name>A0A8J4U461_CLAMG</name>